<evidence type="ECO:0000256" key="1">
    <source>
        <dbReference type="ARBA" id="ARBA00000085"/>
    </source>
</evidence>
<name>A0A1N6RVU8_9FLAO</name>
<evidence type="ECO:0000313" key="10">
    <source>
        <dbReference type="Proteomes" id="UP000186953"/>
    </source>
</evidence>
<evidence type="ECO:0000256" key="6">
    <source>
        <dbReference type="SAM" id="Coils"/>
    </source>
</evidence>
<keyword evidence="7" id="KW-1133">Transmembrane helix</keyword>
<dbReference type="InterPro" id="IPR013655">
    <property type="entry name" value="PAS_fold_3"/>
</dbReference>
<feature type="domain" description="Histidine kinase" evidence="8">
    <location>
        <begin position="542"/>
        <end position="768"/>
    </location>
</feature>
<dbReference type="PANTHER" id="PTHR43304">
    <property type="entry name" value="PHYTOCHROME-LIKE PROTEIN CPH1"/>
    <property type="match status" value="1"/>
</dbReference>
<comment type="catalytic activity">
    <reaction evidence="1">
        <text>ATP + protein L-histidine = ADP + protein N-phospho-L-histidine.</text>
        <dbReference type="EC" id="2.7.13.3"/>
    </reaction>
</comment>
<dbReference type="SMART" id="SM00387">
    <property type="entry name" value="HATPase_c"/>
    <property type="match status" value="1"/>
</dbReference>
<dbReference type="PANTHER" id="PTHR43304:SF1">
    <property type="entry name" value="PAC DOMAIN-CONTAINING PROTEIN"/>
    <property type="match status" value="1"/>
</dbReference>
<keyword evidence="6" id="KW-0175">Coiled coil</keyword>
<dbReference type="SUPFAM" id="SSF47384">
    <property type="entry name" value="Homodimeric domain of signal transducing histidine kinase"/>
    <property type="match status" value="1"/>
</dbReference>
<dbReference type="Pfam" id="PF08447">
    <property type="entry name" value="PAS_3"/>
    <property type="match status" value="1"/>
</dbReference>
<dbReference type="Pfam" id="PF02518">
    <property type="entry name" value="HATPase_c"/>
    <property type="match status" value="1"/>
</dbReference>
<dbReference type="InterPro" id="IPR036097">
    <property type="entry name" value="HisK_dim/P_sf"/>
</dbReference>
<dbReference type="PRINTS" id="PR00344">
    <property type="entry name" value="BCTRLSENSOR"/>
</dbReference>
<dbReference type="STRING" id="228959.SAMN05421797_1011417"/>
<dbReference type="EMBL" id="FTMA01000001">
    <property type="protein sequence ID" value="SIQ32938.1"/>
    <property type="molecule type" value="Genomic_DNA"/>
</dbReference>
<dbReference type="InterPro" id="IPR004358">
    <property type="entry name" value="Sig_transdc_His_kin-like_C"/>
</dbReference>
<evidence type="ECO:0000256" key="2">
    <source>
        <dbReference type="ARBA" id="ARBA00012438"/>
    </source>
</evidence>
<dbReference type="InterPro" id="IPR003594">
    <property type="entry name" value="HATPase_dom"/>
</dbReference>
<evidence type="ECO:0000259" key="8">
    <source>
        <dbReference type="PROSITE" id="PS50109"/>
    </source>
</evidence>
<sequence length="768" mass="87131">MIGNTPFNLILKMASVFSRDTIKKLKSHIASTKTYIILLVLAIMLLLYTVTVGYKQVNRLHKTGDLVSHTLEVQRTIIELSNKFLEVEAIQLKKLFQEEESNLSAIIVTEMSQSLDRLKTLTDDNEAQQERVKALELLRDRIKNEIDTTSVVDSSNVVDSLVAKDSIVINFSEIPYIRNQRISKIVAESQGIKDRMLSEENYLMIARKEEYTSQSFLTPMSSLLVALTALSIFLIGFISIYKQKGEIEEVNSQVFIQNKKLQETEEFLKGVYKSSNNVISHFEPILDAENDIIDFQFKYTSNAIEKVTGSEQDDIIGGSLLEIYPMVLDNGLFALMKDCFLSGNTQEHESIYTFEGQNKYIYNTIVKSANGITNTAWDTTKVKEAEKNLQKLNEDLSLQNTIFKEAENVAGVGSFIWYLDDGSAIVSDNFYRILGVEPNSFEVTFNNYKEFVHPEDVTVLESLKGHEKKKGASTVLAYRVFTKENGVKHLDLKGRYIEIDNRPVSVGIVQDITSRVEKDRALIDSYEKLKLSNEELESFNRVASHDLQEPLRKIQMFISRIEDEGEESMPDGIQKYFAKIKSGTFRMRELIQNLLSYSRIDKLNTKFEDVSLGEALGKVEEELSQLIKDTNTVISYENLPIILGIPFKIEQLCTNLISNSIKYRKSGVAPQISVTSKKLRSAQIAENFSKNAAYYYQISFIDNGIGFEPEFATNIFEVFQRLHSKTEYSGTGIGLSICKKIVEKHNGHIHAIGKKDKGSTFVIYLPAN</sequence>
<dbReference type="InterPro" id="IPR005467">
    <property type="entry name" value="His_kinase_dom"/>
</dbReference>
<dbReference type="PROSITE" id="PS50109">
    <property type="entry name" value="HIS_KIN"/>
    <property type="match status" value="1"/>
</dbReference>
<dbReference type="Pfam" id="PF00512">
    <property type="entry name" value="HisKA"/>
    <property type="match status" value="1"/>
</dbReference>
<dbReference type="InterPro" id="IPR052162">
    <property type="entry name" value="Sensor_kinase/Photoreceptor"/>
</dbReference>
<organism evidence="9 10">
    <name type="scientific">Maribacter ulvicola</name>
    <dbReference type="NCBI Taxonomy" id="228959"/>
    <lineage>
        <taxon>Bacteria</taxon>
        <taxon>Pseudomonadati</taxon>
        <taxon>Bacteroidota</taxon>
        <taxon>Flavobacteriia</taxon>
        <taxon>Flavobacteriales</taxon>
        <taxon>Flavobacteriaceae</taxon>
        <taxon>Maribacter</taxon>
    </lineage>
</organism>
<keyword evidence="4" id="KW-0808">Transferase</keyword>
<dbReference type="InterPro" id="IPR036890">
    <property type="entry name" value="HATPase_C_sf"/>
</dbReference>
<evidence type="ECO:0000256" key="4">
    <source>
        <dbReference type="ARBA" id="ARBA00022679"/>
    </source>
</evidence>
<reference evidence="10" key="1">
    <citation type="submission" date="2017-01" db="EMBL/GenBank/DDBJ databases">
        <authorList>
            <person name="Varghese N."/>
            <person name="Submissions S."/>
        </authorList>
    </citation>
    <scope>NUCLEOTIDE SEQUENCE [LARGE SCALE GENOMIC DNA]</scope>
    <source>
        <strain evidence="10">DSM 15366</strain>
    </source>
</reference>
<keyword evidence="5 9" id="KW-0418">Kinase</keyword>
<dbReference type="Gene3D" id="3.30.450.20">
    <property type="entry name" value="PAS domain"/>
    <property type="match status" value="2"/>
</dbReference>
<keyword evidence="7" id="KW-0472">Membrane</keyword>
<dbReference type="SUPFAM" id="SSF55785">
    <property type="entry name" value="PYP-like sensor domain (PAS domain)"/>
    <property type="match status" value="2"/>
</dbReference>
<proteinExistence type="predicted"/>
<evidence type="ECO:0000256" key="3">
    <source>
        <dbReference type="ARBA" id="ARBA00022553"/>
    </source>
</evidence>
<dbReference type="SMART" id="SM00388">
    <property type="entry name" value="HisKA"/>
    <property type="match status" value="1"/>
</dbReference>
<dbReference type="SUPFAM" id="SSF55874">
    <property type="entry name" value="ATPase domain of HSP90 chaperone/DNA topoisomerase II/histidine kinase"/>
    <property type="match status" value="1"/>
</dbReference>
<dbReference type="GO" id="GO:0000155">
    <property type="term" value="F:phosphorelay sensor kinase activity"/>
    <property type="evidence" value="ECO:0007669"/>
    <property type="project" value="InterPro"/>
</dbReference>
<protein>
    <recommendedName>
        <fullName evidence="2">histidine kinase</fullName>
        <ecNumber evidence="2">2.7.13.3</ecNumber>
    </recommendedName>
</protein>
<evidence type="ECO:0000313" key="9">
    <source>
        <dbReference type="EMBL" id="SIQ32938.1"/>
    </source>
</evidence>
<feature type="transmembrane region" description="Helical" evidence="7">
    <location>
        <begin position="216"/>
        <end position="241"/>
    </location>
</feature>
<keyword evidence="10" id="KW-1185">Reference proteome</keyword>
<dbReference type="AlphaFoldDB" id="A0A1N6RVU8"/>
<dbReference type="EC" id="2.7.13.3" evidence="2"/>
<accession>A0A1N6RVU8</accession>
<feature type="coiled-coil region" evidence="6">
    <location>
        <begin position="82"/>
        <end position="145"/>
    </location>
</feature>
<dbReference type="Gene3D" id="3.30.565.10">
    <property type="entry name" value="Histidine kinase-like ATPase, C-terminal domain"/>
    <property type="match status" value="1"/>
</dbReference>
<gene>
    <name evidence="9" type="ORF">SAMN05421797_1011417</name>
</gene>
<evidence type="ECO:0000256" key="7">
    <source>
        <dbReference type="SAM" id="Phobius"/>
    </source>
</evidence>
<keyword evidence="3" id="KW-0597">Phosphoprotein</keyword>
<evidence type="ECO:0000256" key="5">
    <source>
        <dbReference type="ARBA" id="ARBA00022777"/>
    </source>
</evidence>
<dbReference type="Gene3D" id="1.10.287.130">
    <property type="match status" value="1"/>
</dbReference>
<keyword evidence="7" id="KW-0812">Transmembrane</keyword>
<feature type="transmembrane region" description="Helical" evidence="7">
    <location>
        <begin position="35"/>
        <end position="54"/>
    </location>
</feature>
<dbReference type="CDD" id="cd00082">
    <property type="entry name" value="HisKA"/>
    <property type="match status" value="1"/>
</dbReference>
<dbReference type="InterPro" id="IPR035965">
    <property type="entry name" value="PAS-like_dom_sf"/>
</dbReference>
<dbReference type="InterPro" id="IPR003661">
    <property type="entry name" value="HisK_dim/P_dom"/>
</dbReference>
<dbReference type="Proteomes" id="UP000186953">
    <property type="component" value="Unassembled WGS sequence"/>
</dbReference>